<sequence>MHKKAGADNFEELAAEIQTLHTKIDCVLHHVTSDARVEHPIDRSRHHLPASSRSSDARRHQPASSHSSTTHSSATDDASNRVAHVPAITATCDLAPAHHAAMVAAAAATTSTAGQGHLVRAAEHGHALTNTQPLAHTQPPAHTQPLPVRVTAVSRGQVKPDGSNEAKEGADDDGEDTGEDTDGEDSEAEERTPLAVPQSALSPMSALSASMQSVRHNLAPGRAAPGLATHASHHSPASLVVKALVEGLRRPDSQDDAEATARRLSDLCKRGDGVAFTAAEAREALVTSGGVDVLVAAMAPMMPSQLLPLAAMPSMTALCLLAKEKQWHSAIAAAGAIAAVVQALKCGNASEAELAAGTLANLALFDVSNGQLLAAFKVSSAIPELVAIAMGGVEQGSSSSLGSVAVMALTNLAAHPELQASIETTTRGAMARRDGTRQSLSGSV</sequence>
<dbReference type="InterPro" id="IPR016024">
    <property type="entry name" value="ARM-type_fold"/>
</dbReference>
<feature type="region of interest" description="Disordered" evidence="1">
    <location>
        <begin position="155"/>
        <end position="203"/>
    </location>
</feature>
<gene>
    <name evidence="2" type="ORF">CBRE1094_LOCUS31898</name>
</gene>
<dbReference type="InterPro" id="IPR011989">
    <property type="entry name" value="ARM-like"/>
</dbReference>
<accession>A0A7S2MZW1</accession>
<organism evidence="2">
    <name type="scientific">Haptolina brevifila</name>
    <dbReference type="NCBI Taxonomy" id="156173"/>
    <lineage>
        <taxon>Eukaryota</taxon>
        <taxon>Haptista</taxon>
        <taxon>Haptophyta</taxon>
        <taxon>Prymnesiophyceae</taxon>
        <taxon>Prymnesiales</taxon>
        <taxon>Prymnesiaceae</taxon>
        <taxon>Haptolina</taxon>
    </lineage>
</organism>
<protein>
    <recommendedName>
        <fullName evidence="3">Armadillo repeat-containing domain-containing protein</fullName>
    </recommendedName>
</protein>
<dbReference type="Gene3D" id="1.25.10.10">
    <property type="entry name" value="Leucine-rich Repeat Variant"/>
    <property type="match status" value="1"/>
</dbReference>
<reference evidence="2" key="1">
    <citation type="submission" date="2021-01" db="EMBL/GenBank/DDBJ databases">
        <authorList>
            <person name="Corre E."/>
            <person name="Pelletier E."/>
            <person name="Niang G."/>
            <person name="Scheremetjew M."/>
            <person name="Finn R."/>
            <person name="Kale V."/>
            <person name="Holt S."/>
            <person name="Cochrane G."/>
            <person name="Meng A."/>
            <person name="Brown T."/>
            <person name="Cohen L."/>
        </authorList>
    </citation>
    <scope>NUCLEOTIDE SEQUENCE</scope>
    <source>
        <strain evidence="2">UTEX LB 985</strain>
    </source>
</reference>
<dbReference type="AlphaFoldDB" id="A0A7S2MZW1"/>
<dbReference type="EMBL" id="HBGU01058714">
    <property type="protein sequence ID" value="CAD9511455.1"/>
    <property type="molecule type" value="Transcribed_RNA"/>
</dbReference>
<proteinExistence type="predicted"/>
<dbReference type="SUPFAM" id="SSF48371">
    <property type="entry name" value="ARM repeat"/>
    <property type="match status" value="1"/>
</dbReference>
<evidence type="ECO:0000256" key="1">
    <source>
        <dbReference type="SAM" id="MobiDB-lite"/>
    </source>
</evidence>
<feature type="compositionally biased region" description="Low complexity" evidence="1">
    <location>
        <begin position="63"/>
        <end position="77"/>
    </location>
</feature>
<feature type="region of interest" description="Disordered" evidence="1">
    <location>
        <begin position="37"/>
        <end position="79"/>
    </location>
</feature>
<evidence type="ECO:0000313" key="2">
    <source>
        <dbReference type="EMBL" id="CAD9511455.1"/>
    </source>
</evidence>
<feature type="compositionally biased region" description="Acidic residues" evidence="1">
    <location>
        <begin position="170"/>
        <end position="188"/>
    </location>
</feature>
<name>A0A7S2MZW1_9EUKA</name>
<evidence type="ECO:0008006" key="3">
    <source>
        <dbReference type="Google" id="ProtNLM"/>
    </source>
</evidence>